<name>A0A0F9A7U2_9ZZZZ</name>
<proteinExistence type="predicted"/>
<dbReference type="AlphaFoldDB" id="A0A0F9A7U2"/>
<comment type="caution">
    <text evidence="1">The sequence shown here is derived from an EMBL/GenBank/DDBJ whole genome shotgun (WGS) entry which is preliminary data.</text>
</comment>
<organism evidence="1">
    <name type="scientific">marine sediment metagenome</name>
    <dbReference type="NCBI Taxonomy" id="412755"/>
    <lineage>
        <taxon>unclassified sequences</taxon>
        <taxon>metagenomes</taxon>
        <taxon>ecological metagenomes</taxon>
    </lineage>
</organism>
<dbReference type="EMBL" id="LAZR01044080">
    <property type="protein sequence ID" value="KKL05520.1"/>
    <property type="molecule type" value="Genomic_DNA"/>
</dbReference>
<evidence type="ECO:0000313" key="1">
    <source>
        <dbReference type="EMBL" id="KKL05520.1"/>
    </source>
</evidence>
<protein>
    <submittedName>
        <fullName evidence="1">Uncharacterized protein</fullName>
    </submittedName>
</protein>
<accession>A0A0F9A7U2</accession>
<gene>
    <name evidence="1" type="ORF">LCGC14_2605220</name>
</gene>
<sequence length="309" mass="31790">MRRNVLYGGRVEGDIDLGLEPSRLDSAGNKAWARIDAPGGRLPGKDDQSVYEACATQKYRIGSRRVVDNKVYRYTQLASTTRTGAYGGVTGGLGLFSIATNSGALTIVTAALGALTVTISSPTLVVNAYAGGLLTIYEAGQPLAILGIVSNTATVIYLDGPLPGTYTAGVNANSQVIAGPYASVVIAGVSVSAGAAFDYCPGIFNSPLDEDGNVAAADDYLWLQTWGLCNMWASGSYQGGAGGERVVVVQGDGCAQVNTALANTAHLGFQRIGHLYPGSGDVAVGNNPDPADGTDVGLMNHIIMLEIAP</sequence>
<reference evidence="1" key="1">
    <citation type="journal article" date="2015" name="Nature">
        <title>Complex archaea that bridge the gap between prokaryotes and eukaryotes.</title>
        <authorList>
            <person name="Spang A."/>
            <person name="Saw J.H."/>
            <person name="Jorgensen S.L."/>
            <person name="Zaremba-Niedzwiedzka K."/>
            <person name="Martijn J."/>
            <person name="Lind A.E."/>
            <person name="van Eijk R."/>
            <person name="Schleper C."/>
            <person name="Guy L."/>
            <person name="Ettema T.J."/>
        </authorList>
    </citation>
    <scope>NUCLEOTIDE SEQUENCE</scope>
</reference>